<dbReference type="Pfam" id="PF07731">
    <property type="entry name" value="Cu-oxidase_2"/>
    <property type="match status" value="1"/>
</dbReference>
<dbReference type="InterPro" id="IPR011706">
    <property type="entry name" value="Cu-oxidase_C"/>
</dbReference>
<dbReference type="Pfam" id="PF00394">
    <property type="entry name" value="Cu-oxidase"/>
    <property type="match status" value="1"/>
</dbReference>
<dbReference type="EMBL" id="JZBS01002039">
    <property type="protein sequence ID" value="KKK20380.1"/>
    <property type="molecule type" value="Genomic_DNA"/>
</dbReference>
<dbReference type="GO" id="GO:0005507">
    <property type="term" value="F:copper ion binding"/>
    <property type="evidence" value="ECO:0007669"/>
    <property type="project" value="InterPro"/>
</dbReference>
<evidence type="ECO:0000259" key="8">
    <source>
        <dbReference type="Pfam" id="PF00394"/>
    </source>
</evidence>
<evidence type="ECO:0000256" key="2">
    <source>
        <dbReference type="ARBA" id="ARBA00022723"/>
    </source>
</evidence>
<keyword evidence="4" id="KW-0560">Oxidoreductase</keyword>
<feature type="domain" description="Plastocyanin-like" evidence="8">
    <location>
        <begin position="202"/>
        <end position="401"/>
    </location>
</feature>
<gene>
    <name evidence="11" type="ORF">ARAM_003104</name>
</gene>
<evidence type="ECO:0000313" key="11">
    <source>
        <dbReference type="EMBL" id="KKK20380.1"/>
    </source>
</evidence>
<dbReference type="SUPFAM" id="SSF49503">
    <property type="entry name" value="Cupredoxins"/>
    <property type="match status" value="3"/>
</dbReference>
<evidence type="ECO:0000256" key="6">
    <source>
        <dbReference type="ARBA" id="ARBA00023180"/>
    </source>
</evidence>
<evidence type="ECO:0000256" key="5">
    <source>
        <dbReference type="ARBA" id="ARBA00023008"/>
    </source>
</evidence>
<comment type="caution">
    <text evidence="11">The sequence shown here is derived from an EMBL/GenBank/DDBJ whole genome shotgun (WGS) entry which is preliminary data.</text>
</comment>
<accession>A0A0F8WRV0</accession>
<evidence type="ECO:0000256" key="3">
    <source>
        <dbReference type="ARBA" id="ARBA00022729"/>
    </source>
</evidence>
<organism evidence="11 12">
    <name type="scientific">Aspergillus rambellii</name>
    <dbReference type="NCBI Taxonomy" id="308745"/>
    <lineage>
        <taxon>Eukaryota</taxon>
        <taxon>Fungi</taxon>
        <taxon>Dikarya</taxon>
        <taxon>Ascomycota</taxon>
        <taxon>Pezizomycotina</taxon>
        <taxon>Eurotiomycetes</taxon>
        <taxon>Eurotiomycetidae</taxon>
        <taxon>Eurotiales</taxon>
        <taxon>Aspergillaceae</taxon>
        <taxon>Aspergillus</taxon>
        <taxon>Aspergillus subgen. Nidulantes</taxon>
    </lineage>
</organism>
<dbReference type="InterPro" id="IPR002355">
    <property type="entry name" value="Cu_oxidase_Cu_BS"/>
</dbReference>
<dbReference type="Gene3D" id="2.60.40.420">
    <property type="entry name" value="Cupredoxins - blue copper proteins"/>
    <property type="match status" value="3"/>
</dbReference>
<evidence type="ECO:0000256" key="4">
    <source>
        <dbReference type="ARBA" id="ARBA00023002"/>
    </source>
</evidence>
<protein>
    <recommendedName>
        <fullName evidence="13">Laccase TilA</fullName>
    </recommendedName>
</protein>
<dbReference type="InterPro" id="IPR033138">
    <property type="entry name" value="Cu_oxidase_CS"/>
</dbReference>
<dbReference type="InterPro" id="IPR045087">
    <property type="entry name" value="Cu-oxidase_fam"/>
</dbReference>
<dbReference type="FunFam" id="2.60.40.420:FF:000061">
    <property type="entry name" value="Laccase TilA"/>
    <property type="match status" value="1"/>
</dbReference>
<dbReference type="GO" id="GO:0052716">
    <property type="term" value="F:hydroquinone:oxygen oxidoreductase activity"/>
    <property type="evidence" value="ECO:0007669"/>
    <property type="project" value="UniProtKB-ARBA"/>
</dbReference>
<dbReference type="AlphaFoldDB" id="A0A0F8WRV0"/>
<dbReference type="PROSITE" id="PS00080">
    <property type="entry name" value="MULTICOPPER_OXIDASE2"/>
    <property type="match status" value="1"/>
</dbReference>
<sequence>MDSTHSRCFLESALQLHSSCRSVLGNMAAFRGGVLPLLALFLGLVSFAYAHSKTVSFQVRLTWEDWAPAGIHRKIILSNGQFPAPTLKLKQGDDVEFLVINDLPFETTIHFHGIDQAGTPWSDGVPGLSQKPISAGESFLYKWRATNYGSYFYHAHNRGQLEDGLYGAIHILADKSVEKPFSMIAKNLQDLHAMEAAEKKSTPIILSDIRQLTSEEIWNAEAAMGRDAYCANALLVNGKGSVSCLGQQTINQYTSAAQKVILGNASLTDIGCAPPTNALMQGDFPYNASAIPESVFWGCTPSDGSIERLWANPKSKYASYDLINAGGIETITFAIDEHPMYVYAIDGQYIVPTLVDAITIPNGNRYSVLVQLDKPAGDYTMRLANTGVNQILNGTALMSYGPGAKEQKKSSTPYIDITGAVTSSSYTILNESTIVPFTDAVPGREVAATHILTLERYNASYRWTLGNSSFPLALEKDAPLLFYPSTAKKDFTVKTLNGTWVDLIFSVANALQPPHPIHKHSNKFFVIGQGEGKWNYSSVAEAMEYIPESFNLENPQLRDTFVTPAARTGPTWLALRYQVVNPGAFLLHCHIQVHLSGGMAMALLDGIDAWPEIPPEYQELESASKVK</sequence>
<evidence type="ECO:0000313" key="12">
    <source>
        <dbReference type="Proteomes" id="UP000034291"/>
    </source>
</evidence>
<dbReference type="CDD" id="cd13898">
    <property type="entry name" value="CuRO_3_Abr2_like"/>
    <property type="match status" value="1"/>
</dbReference>
<comment type="similarity">
    <text evidence="1">Belongs to the multicopper oxidase family.</text>
</comment>
<name>A0A0F8WRV0_9EURO</name>
<evidence type="ECO:0000259" key="10">
    <source>
        <dbReference type="Pfam" id="PF07732"/>
    </source>
</evidence>
<keyword evidence="5" id="KW-0186">Copper</keyword>
<feature type="domain" description="Plastocyanin-like" evidence="9">
    <location>
        <begin position="487"/>
        <end position="605"/>
    </location>
</feature>
<keyword evidence="7" id="KW-0472">Membrane</keyword>
<evidence type="ECO:0000256" key="7">
    <source>
        <dbReference type="SAM" id="Phobius"/>
    </source>
</evidence>
<keyword evidence="6" id="KW-0325">Glycoprotein</keyword>
<proteinExistence type="inferred from homology"/>
<reference evidence="11 12" key="1">
    <citation type="submission" date="2015-02" db="EMBL/GenBank/DDBJ databases">
        <title>Draft Genome Sequences of Two Closely-Related Aflatoxigenic Aspergillus Species Obtained from the Cote d'Ivoire.</title>
        <authorList>
            <person name="Moore G.G."/>
            <person name="Beltz S.B."/>
            <person name="Mack B.M."/>
        </authorList>
    </citation>
    <scope>NUCLEOTIDE SEQUENCE [LARGE SCALE GENOMIC DNA]</scope>
    <source>
        <strain evidence="11 12">SRRC1468</strain>
    </source>
</reference>
<keyword evidence="2" id="KW-0479">Metal-binding</keyword>
<dbReference type="GO" id="GO:0042440">
    <property type="term" value="P:pigment metabolic process"/>
    <property type="evidence" value="ECO:0007669"/>
    <property type="project" value="UniProtKB-ARBA"/>
</dbReference>
<dbReference type="PANTHER" id="PTHR11709:SF488">
    <property type="entry name" value="LACCASE-RELATED"/>
    <property type="match status" value="1"/>
</dbReference>
<dbReference type="CDD" id="cd13876">
    <property type="entry name" value="CuRO_2_Abr2_like"/>
    <property type="match status" value="1"/>
</dbReference>
<dbReference type="PROSITE" id="PS00079">
    <property type="entry name" value="MULTICOPPER_OXIDASE1"/>
    <property type="match status" value="1"/>
</dbReference>
<keyword evidence="3" id="KW-0732">Signal</keyword>
<dbReference type="Proteomes" id="UP000034291">
    <property type="component" value="Unassembled WGS sequence"/>
</dbReference>
<keyword evidence="7" id="KW-0812">Transmembrane</keyword>
<feature type="domain" description="Plastocyanin-like" evidence="10">
    <location>
        <begin position="62"/>
        <end position="174"/>
    </location>
</feature>
<keyword evidence="7" id="KW-1133">Transmembrane helix</keyword>
<dbReference type="InterPro" id="IPR001117">
    <property type="entry name" value="Cu-oxidase_2nd"/>
</dbReference>
<evidence type="ECO:0000256" key="1">
    <source>
        <dbReference type="ARBA" id="ARBA00010609"/>
    </source>
</evidence>
<feature type="transmembrane region" description="Helical" evidence="7">
    <location>
        <begin position="28"/>
        <end position="50"/>
    </location>
</feature>
<dbReference type="OrthoDB" id="2121828at2759"/>
<evidence type="ECO:0008006" key="13">
    <source>
        <dbReference type="Google" id="ProtNLM"/>
    </source>
</evidence>
<dbReference type="InterPro" id="IPR008972">
    <property type="entry name" value="Cupredoxin"/>
</dbReference>
<keyword evidence="12" id="KW-1185">Reference proteome</keyword>
<dbReference type="Pfam" id="PF07732">
    <property type="entry name" value="Cu-oxidase_3"/>
    <property type="match status" value="1"/>
</dbReference>
<dbReference type="PANTHER" id="PTHR11709">
    <property type="entry name" value="MULTI-COPPER OXIDASE"/>
    <property type="match status" value="1"/>
</dbReference>
<evidence type="ECO:0000259" key="9">
    <source>
        <dbReference type="Pfam" id="PF07731"/>
    </source>
</evidence>
<dbReference type="STRING" id="308745.A0A0F8WRV0"/>
<dbReference type="CDD" id="cd13850">
    <property type="entry name" value="CuRO_1_Abr2_like"/>
    <property type="match status" value="1"/>
</dbReference>
<dbReference type="InterPro" id="IPR011707">
    <property type="entry name" value="Cu-oxidase-like_N"/>
</dbReference>
<dbReference type="FunFam" id="2.60.40.420:FF:000036">
    <property type="entry name" value="L-ascorbate oxidase"/>
    <property type="match status" value="1"/>
</dbReference>